<feature type="signal peptide" evidence="2">
    <location>
        <begin position="1"/>
        <end position="23"/>
    </location>
</feature>
<dbReference type="EMBL" id="QZBT01000236">
    <property type="protein sequence ID" value="THZ74147.1"/>
    <property type="molecule type" value="Genomic_DNA"/>
</dbReference>
<evidence type="ECO:0000313" key="4">
    <source>
        <dbReference type="Proteomes" id="UP000310039"/>
    </source>
</evidence>
<evidence type="ECO:0000313" key="3">
    <source>
        <dbReference type="EMBL" id="THZ74147.1"/>
    </source>
</evidence>
<comment type="caution">
    <text evidence="3">The sequence shown here is derived from an EMBL/GenBank/DDBJ whole genome shotgun (WGS) entry which is preliminary data.</text>
</comment>
<accession>A0A4S9X6F0</accession>
<evidence type="ECO:0000256" key="1">
    <source>
        <dbReference type="SAM" id="MobiDB-lite"/>
    </source>
</evidence>
<dbReference type="Proteomes" id="UP000310039">
    <property type="component" value="Unassembled WGS sequence"/>
</dbReference>
<evidence type="ECO:0000256" key="2">
    <source>
        <dbReference type="SAM" id="SignalP"/>
    </source>
</evidence>
<name>A0A4S9X6F0_AURPU</name>
<keyword evidence="2" id="KW-0732">Signal</keyword>
<reference evidence="3 4" key="1">
    <citation type="submission" date="2018-10" db="EMBL/GenBank/DDBJ databases">
        <title>Fifty Aureobasidium pullulans genomes reveal a recombining polyextremotolerant generalist.</title>
        <authorList>
            <person name="Gostincar C."/>
            <person name="Turk M."/>
            <person name="Zajc J."/>
            <person name="Gunde-Cimerman N."/>
        </authorList>
    </citation>
    <scope>NUCLEOTIDE SEQUENCE [LARGE SCALE GENOMIC DNA]</scope>
    <source>
        <strain evidence="3 4">EXF-3403</strain>
    </source>
</reference>
<feature type="region of interest" description="Disordered" evidence="1">
    <location>
        <begin position="321"/>
        <end position="347"/>
    </location>
</feature>
<protein>
    <submittedName>
        <fullName evidence="3">Uncharacterized protein</fullName>
    </submittedName>
</protein>
<sequence length="509" mass="55358">MFAQSIEIPRLLCLMLILRLASAQYNRATSVDTSNGKPTTWWSAEPNAPSTSIVVSLPLPTIYYNCYYAQSLCKNVELTQAGASAGTIDMELVYDKNTKRRDARRKKICPGNWNRKHTCPETDQPDVWVYDSTREGNFDDDGSLPKKISNKLQFGSGIIQKTNNGKITKRINYLIADASSGPSDPVTPSGLMYTCDEFPFASTLQGGTGFAGDSNAGLTYSATTYCAPQGSRCGQDKRWQDNWLAAHAPLASEFKALKSGSVKKKWMKEHGLEYPESDQNLQAKALSQLANHFSKLQGDLFLYKLMTINKKEDGRFVYLDMNTGKDDDSDTDDEDEDDEDDNTKRDLTAQFMPPANVTTNQASGAGLVEASSLGLAVPSDAEHKSQVASVESNSDSLTTSNNISGFISITRPAFSSQQAVSGPLNIATATAGVLFSNNTRESIDSDHSSLANAARSGQSHTLLTEFNVSVASTVASVPTGDAFASYLGQSDSSRGVSRTGLYYEYFFTH</sequence>
<feature type="compositionally biased region" description="Acidic residues" evidence="1">
    <location>
        <begin position="327"/>
        <end position="341"/>
    </location>
</feature>
<dbReference type="AlphaFoldDB" id="A0A4S9X6F0"/>
<feature type="chain" id="PRO_5020821735" evidence="2">
    <location>
        <begin position="24"/>
        <end position="509"/>
    </location>
</feature>
<proteinExistence type="predicted"/>
<organism evidence="3 4">
    <name type="scientific">Aureobasidium pullulans</name>
    <name type="common">Black yeast</name>
    <name type="synonym">Pullularia pullulans</name>
    <dbReference type="NCBI Taxonomy" id="5580"/>
    <lineage>
        <taxon>Eukaryota</taxon>
        <taxon>Fungi</taxon>
        <taxon>Dikarya</taxon>
        <taxon>Ascomycota</taxon>
        <taxon>Pezizomycotina</taxon>
        <taxon>Dothideomycetes</taxon>
        <taxon>Dothideomycetidae</taxon>
        <taxon>Dothideales</taxon>
        <taxon>Saccotheciaceae</taxon>
        <taxon>Aureobasidium</taxon>
    </lineage>
</organism>
<gene>
    <name evidence="3" type="ORF">D6C84_09492</name>
</gene>